<dbReference type="VEuPathDB" id="VectorBase:ADIR004756"/>
<evidence type="ECO:0000313" key="2">
    <source>
        <dbReference type="Proteomes" id="UP000075884"/>
    </source>
</evidence>
<keyword evidence="2" id="KW-1185">Reference proteome</keyword>
<sequence>MLSWKFLPNWRLAVSNFYPISMVNVSKNGQPGAVIMVASAEQVVSLSVPNIDRTLGEVDLPAIFTSCDPEHCDPLRDLKTSGTNVISVTSDGQLMVHDTTKDRFVAIEPYNHSLLHAEQGPTNGELFIVRQTNNGQIVLEVIEIFAGCTTHAALKSYELVTESIHAGARFSIRSVTVNEANQRFWSDFLGFIKLSIADQVLLVAINNTLYWLKEHLDSGDSDLIAVRCFASVVLDFDFSEGNHCLTVLLQAGVLVVFSQSQDPDALLVSSTFSYLHAPVEAHAFDRANNAFLYSNGLCTYRVHCHYSVETKQIATEVEEIPIRGVIAITLLESKSVALLLTENNQFYSLDRAGSGQKQAVSTSTKFVLEKNMRSVSKRLTKRLTDEIRFDKRLEEAIQVEQAKFDILALYRNRTVFKGLSRMDIVFHSEMPSKHARTLAIGKQTGTVCIFVSVKIEINLGFFKLLSGQKCWFVCIEYNDHFTTHSVHETFSSDGALHAIIFLCKRELTNGLPNVRSWLLASVQHGQENLLLTIAVPPSTNTTEASAVRLIQTAESSVLPSRRRTLQRAACDVIAQNNPPLTVRRSFEAPLLTYCIRNEHSKAKAVSFSTALESNAHVDTWSVLDEQISISWHGEQRAAIVLKAFCPVAMALVKRFLLDPEEYAGEMERRRDKLKGFLLELQAVGDAALIAQLYQRVRSDNAIEDDAPLSFPGSS</sequence>
<accession>A0A182NAT0</accession>
<evidence type="ECO:0000313" key="1">
    <source>
        <dbReference type="EnsemblMetazoa" id="ADIR004756-PA"/>
    </source>
</evidence>
<dbReference type="EnsemblMetazoa" id="ADIR004756-RA">
    <property type="protein sequence ID" value="ADIR004756-PA"/>
    <property type="gene ID" value="ADIR004756"/>
</dbReference>
<reference evidence="2" key="1">
    <citation type="submission" date="2013-03" db="EMBL/GenBank/DDBJ databases">
        <title>The Genome Sequence of Anopheles dirus WRAIR2.</title>
        <authorList>
            <consortium name="The Broad Institute Genomics Platform"/>
            <person name="Neafsey D.E."/>
            <person name="Walton C."/>
            <person name="Walker B."/>
            <person name="Young S.K."/>
            <person name="Zeng Q."/>
            <person name="Gargeya S."/>
            <person name="Fitzgerald M."/>
            <person name="Haas B."/>
            <person name="Abouelleil A."/>
            <person name="Allen A.W."/>
            <person name="Alvarado L."/>
            <person name="Arachchi H.M."/>
            <person name="Berlin A.M."/>
            <person name="Chapman S.B."/>
            <person name="Gainer-Dewar J."/>
            <person name="Goldberg J."/>
            <person name="Griggs A."/>
            <person name="Gujja S."/>
            <person name="Hansen M."/>
            <person name="Howarth C."/>
            <person name="Imamovic A."/>
            <person name="Ireland A."/>
            <person name="Larimer J."/>
            <person name="McCowan C."/>
            <person name="Murphy C."/>
            <person name="Pearson M."/>
            <person name="Poon T.W."/>
            <person name="Priest M."/>
            <person name="Roberts A."/>
            <person name="Saif S."/>
            <person name="Shea T."/>
            <person name="Sisk P."/>
            <person name="Sykes S."/>
            <person name="Wortman J."/>
            <person name="Nusbaum C."/>
            <person name="Birren B."/>
        </authorList>
    </citation>
    <scope>NUCLEOTIDE SEQUENCE [LARGE SCALE GENOMIC DNA]</scope>
    <source>
        <strain evidence="2">WRAIR2</strain>
    </source>
</reference>
<proteinExistence type="predicted"/>
<reference evidence="1" key="2">
    <citation type="submission" date="2020-05" db="UniProtKB">
        <authorList>
            <consortium name="EnsemblMetazoa"/>
        </authorList>
    </citation>
    <scope>IDENTIFICATION</scope>
    <source>
        <strain evidence="1">WRAIR2</strain>
    </source>
</reference>
<protein>
    <submittedName>
        <fullName evidence="1">Uncharacterized protein</fullName>
    </submittedName>
</protein>
<organism evidence="1 2">
    <name type="scientific">Anopheles dirus</name>
    <dbReference type="NCBI Taxonomy" id="7168"/>
    <lineage>
        <taxon>Eukaryota</taxon>
        <taxon>Metazoa</taxon>
        <taxon>Ecdysozoa</taxon>
        <taxon>Arthropoda</taxon>
        <taxon>Hexapoda</taxon>
        <taxon>Insecta</taxon>
        <taxon>Pterygota</taxon>
        <taxon>Neoptera</taxon>
        <taxon>Endopterygota</taxon>
        <taxon>Diptera</taxon>
        <taxon>Nematocera</taxon>
        <taxon>Culicoidea</taxon>
        <taxon>Culicidae</taxon>
        <taxon>Anophelinae</taxon>
        <taxon>Anopheles</taxon>
    </lineage>
</organism>
<dbReference type="AlphaFoldDB" id="A0A182NAT0"/>
<name>A0A182NAT0_9DIPT</name>
<dbReference type="Proteomes" id="UP000075884">
    <property type="component" value="Unassembled WGS sequence"/>
</dbReference>